<proteinExistence type="predicted"/>
<dbReference type="Proteomes" id="UP001603857">
    <property type="component" value="Unassembled WGS sequence"/>
</dbReference>
<evidence type="ECO:0000313" key="2">
    <source>
        <dbReference type="Proteomes" id="UP001603857"/>
    </source>
</evidence>
<dbReference type="PANTHER" id="PTHR37984:SF5">
    <property type="entry name" value="PROTEIN NYNRIN-LIKE"/>
    <property type="match status" value="1"/>
</dbReference>
<dbReference type="SUPFAM" id="SSF56672">
    <property type="entry name" value="DNA/RNA polymerases"/>
    <property type="match status" value="1"/>
</dbReference>
<dbReference type="Gene3D" id="3.30.70.270">
    <property type="match status" value="1"/>
</dbReference>
<evidence type="ECO:0008006" key="3">
    <source>
        <dbReference type="Google" id="ProtNLM"/>
    </source>
</evidence>
<dbReference type="EMBL" id="JBGMDY010000002">
    <property type="protein sequence ID" value="KAL2343970.1"/>
    <property type="molecule type" value="Genomic_DNA"/>
</dbReference>
<organism evidence="1 2">
    <name type="scientific">Flemingia macrophylla</name>
    <dbReference type="NCBI Taxonomy" id="520843"/>
    <lineage>
        <taxon>Eukaryota</taxon>
        <taxon>Viridiplantae</taxon>
        <taxon>Streptophyta</taxon>
        <taxon>Embryophyta</taxon>
        <taxon>Tracheophyta</taxon>
        <taxon>Spermatophyta</taxon>
        <taxon>Magnoliopsida</taxon>
        <taxon>eudicotyledons</taxon>
        <taxon>Gunneridae</taxon>
        <taxon>Pentapetalae</taxon>
        <taxon>rosids</taxon>
        <taxon>fabids</taxon>
        <taxon>Fabales</taxon>
        <taxon>Fabaceae</taxon>
        <taxon>Papilionoideae</taxon>
        <taxon>50 kb inversion clade</taxon>
        <taxon>NPAAA clade</taxon>
        <taxon>indigoferoid/millettioid clade</taxon>
        <taxon>Phaseoleae</taxon>
        <taxon>Flemingia</taxon>
    </lineage>
</organism>
<gene>
    <name evidence="1" type="ORF">Fmac_005255</name>
</gene>
<reference evidence="1 2" key="1">
    <citation type="submission" date="2024-08" db="EMBL/GenBank/DDBJ databases">
        <title>Insights into the chromosomal genome structure of Flemingia macrophylla.</title>
        <authorList>
            <person name="Ding Y."/>
            <person name="Zhao Y."/>
            <person name="Bi W."/>
            <person name="Wu M."/>
            <person name="Zhao G."/>
            <person name="Gong Y."/>
            <person name="Li W."/>
            <person name="Zhang P."/>
        </authorList>
    </citation>
    <scope>NUCLEOTIDE SEQUENCE [LARGE SCALE GENOMIC DNA]</scope>
    <source>
        <strain evidence="1">DYQJB</strain>
        <tissue evidence="1">Leaf</tissue>
    </source>
</reference>
<dbReference type="InterPro" id="IPR043128">
    <property type="entry name" value="Rev_trsase/Diguanyl_cyclase"/>
</dbReference>
<evidence type="ECO:0000313" key="1">
    <source>
        <dbReference type="EMBL" id="KAL2343970.1"/>
    </source>
</evidence>
<dbReference type="InterPro" id="IPR050951">
    <property type="entry name" value="Retrovirus_Pol_polyprotein"/>
</dbReference>
<keyword evidence="2" id="KW-1185">Reference proteome</keyword>
<accession>A0ABD1N9V4</accession>
<dbReference type="InterPro" id="IPR043502">
    <property type="entry name" value="DNA/RNA_pol_sf"/>
</dbReference>
<dbReference type="GO" id="GO:0003824">
    <property type="term" value="F:catalytic activity"/>
    <property type="evidence" value="ECO:0007669"/>
    <property type="project" value="UniProtKB-KW"/>
</dbReference>
<dbReference type="PANTHER" id="PTHR37984">
    <property type="entry name" value="PROTEIN CBG26694"/>
    <property type="match status" value="1"/>
</dbReference>
<dbReference type="FunFam" id="3.30.70.270:FF:000020">
    <property type="entry name" value="Transposon Tf2-6 polyprotein-like Protein"/>
    <property type="match status" value="1"/>
</dbReference>
<sequence>MFKCYFAEERVEYLGHFISKEGVATDPAKVALVQHWPLLQSLKQLRRFLGLAGYYRRFLRGFSTIARPLIKSLKKDKFFWSKEAKLAFQKLKTHLSQAPILALPDFSKTFILEAGN</sequence>
<comment type="caution">
    <text evidence="1">The sequence shown here is derived from an EMBL/GenBank/DDBJ whole genome shotgun (WGS) entry which is preliminary data.</text>
</comment>
<dbReference type="AlphaFoldDB" id="A0ABD1N9V4"/>
<protein>
    <recommendedName>
        <fullName evidence="3">Reverse transcriptase/retrotransposon-derived protein RNase H-like domain-containing protein</fullName>
    </recommendedName>
</protein>
<name>A0ABD1N9V4_9FABA</name>